<dbReference type="InParanoid" id="A0A369K5U6"/>
<comment type="caution">
    <text evidence="1">The sequence shown here is derived from an EMBL/GenBank/DDBJ whole genome shotgun (WGS) entry which is preliminary data.</text>
</comment>
<keyword evidence="2" id="KW-1185">Reference proteome</keyword>
<dbReference type="Proteomes" id="UP000076154">
    <property type="component" value="Unassembled WGS sequence"/>
</dbReference>
<dbReference type="AlphaFoldDB" id="A0A369K5U6"/>
<dbReference type="EMBL" id="LUEZ02000018">
    <property type="protein sequence ID" value="RDB27164.1"/>
    <property type="molecule type" value="Genomic_DNA"/>
</dbReference>
<accession>A0A369K5U6</accession>
<protein>
    <submittedName>
        <fullName evidence="1">Uncharacterized protein</fullName>
    </submittedName>
</protein>
<evidence type="ECO:0000313" key="1">
    <source>
        <dbReference type="EMBL" id="RDB27164.1"/>
    </source>
</evidence>
<reference evidence="1" key="1">
    <citation type="submission" date="2018-04" db="EMBL/GenBank/DDBJ databases">
        <title>Whole genome sequencing of Hypsizygus marmoreus.</title>
        <authorList>
            <person name="Choi I.-G."/>
            <person name="Min B."/>
            <person name="Kim J.-G."/>
            <person name="Kim S."/>
            <person name="Oh Y.-L."/>
            <person name="Kong W.-S."/>
            <person name="Park H."/>
            <person name="Jeong J."/>
            <person name="Song E.-S."/>
        </authorList>
    </citation>
    <scope>NUCLEOTIDE SEQUENCE [LARGE SCALE GENOMIC DNA]</scope>
    <source>
        <strain evidence="1">51987-8</strain>
    </source>
</reference>
<proteinExistence type="predicted"/>
<gene>
    <name evidence="1" type="ORF">Hypma_004588</name>
</gene>
<sequence length="227" mass="25608">MHRVLDRKRATPAGQFSHRCFHEESFCDADALRVLLNEGNLFIANHRQTPPGDFILPKIVTASDFVISWTVVFLAVVDDSILDELLNDTKTRYQRADADGLLSDAERREIWVVLERFEERSMSLQVRAYNATFGLDEYVPGWKSHAAVFMVCILETLRKLADIRLLALEGVQSLPIIVSSESNALLLPFGPSPMVQFSETMSLLFNKLSRTDGPVRGILRRVESSGQ</sequence>
<evidence type="ECO:0000313" key="2">
    <source>
        <dbReference type="Proteomes" id="UP000076154"/>
    </source>
</evidence>
<name>A0A369K5U6_HYPMA</name>
<organism evidence="1 2">
    <name type="scientific">Hypsizygus marmoreus</name>
    <name type="common">White beech mushroom</name>
    <name type="synonym">Agaricus marmoreus</name>
    <dbReference type="NCBI Taxonomy" id="39966"/>
    <lineage>
        <taxon>Eukaryota</taxon>
        <taxon>Fungi</taxon>
        <taxon>Dikarya</taxon>
        <taxon>Basidiomycota</taxon>
        <taxon>Agaricomycotina</taxon>
        <taxon>Agaricomycetes</taxon>
        <taxon>Agaricomycetidae</taxon>
        <taxon>Agaricales</taxon>
        <taxon>Tricholomatineae</taxon>
        <taxon>Lyophyllaceae</taxon>
        <taxon>Hypsizygus</taxon>
    </lineage>
</organism>